<accession>A0A1H3SGD2</accession>
<reference evidence="2 3" key="1">
    <citation type="submission" date="2016-10" db="EMBL/GenBank/DDBJ databases">
        <authorList>
            <person name="de Groot N.N."/>
        </authorList>
    </citation>
    <scope>NUCLEOTIDE SEQUENCE [LARGE SCALE GENOMIC DNA]</scope>
    <source>
        <strain evidence="2 3">LMG 24775</strain>
    </source>
</reference>
<dbReference type="EMBL" id="FNPE01000020">
    <property type="protein sequence ID" value="SDZ37032.1"/>
    <property type="molecule type" value="Genomic_DNA"/>
</dbReference>
<evidence type="ECO:0000256" key="1">
    <source>
        <dbReference type="SAM" id="MobiDB-lite"/>
    </source>
</evidence>
<evidence type="ECO:0000313" key="3">
    <source>
        <dbReference type="Proteomes" id="UP000183417"/>
    </source>
</evidence>
<feature type="compositionally biased region" description="Basic and acidic residues" evidence="1">
    <location>
        <begin position="52"/>
        <end position="63"/>
    </location>
</feature>
<sequence>MLLGLIGVIHDEQSIVVVVCLAQRMHGQVPYFVDIRECRCLPSEGKGLPQDGEQHQGKGELAAHGRILVPQ</sequence>
<name>A0A1H3SGD2_9BURK</name>
<gene>
    <name evidence="2" type="ORF">SAMN05421547_12031</name>
</gene>
<proteinExistence type="predicted"/>
<dbReference type="AlphaFoldDB" id="A0A1H3SGD2"/>
<dbReference type="Proteomes" id="UP000183417">
    <property type="component" value="Unassembled WGS sequence"/>
</dbReference>
<evidence type="ECO:0000313" key="2">
    <source>
        <dbReference type="EMBL" id="SDZ37032.1"/>
    </source>
</evidence>
<protein>
    <submittedName>
        <fullName evidence="2">Uncharacterized protein</fullName>
    </submittedName>
</protein>
<organism evidence="2 3">
    <name type="scientific">Delftia lacustris</name>
    <dbReference type="NCBI Taxonomy" id="558537"/>
    <lineage>
        <taxon>Bacteria</taxon>
        <taxon>Pseudomonadati</taxon>
        <taxon>Pseudomonadota</taxon>
        <taxon>Betaproteobacteria</taxon>
        <taxon>Burkholderiales</taxon>
        <taxon>Comamonadaceae</taxon>
        <taxon>Delftia</taxon>
    </lineage>
</organism>
<feature type="region of interest" description="Disordered" evidence="1">
    <location>
        <begin position="47"/>
        <end position="71"/>
    </location>
</feature>